<dbReference type="NCBIfam" id="TIGR01193">
    <property type="entry name" value="bacteriocin_ABC"/>
    <property type="match status" value="1"/>
</dbReference>
<feature type="transmembrane region" description="Helical" evidence="13">
    <location>
        <begin position="238"/>
        <end position="256"/>
    </location>
</feature>
<evidence type="ECO:0000256" key="3">
    <source>
        <dbReference type="ARBA" id="ARBA00022475"/>
    </source>
</evidence>
<feature type="transmembrane region" description="Helical" evidence="13">
    <location>
        <begin position="201"/>
        <end position="226"/>
    </location>
</feature>
<dbReference type="KEGG" id="mgik:GO620_003080"/>
<dbReference type="GO" id="GO:0006508">
    <property type="term" value="P:proteolysis"/>
    <property type="evidence" value="ECO:0007669"/>
    <property type="project" value="UniProtKB-KW"/>
</dbReference>
<dbReference type="PROSITE" id="PS50990">
    <property type="entry name" value="PEPTIDASE_C39"/>
    <property type="match status" value="1"/>
</dbReference>
<dbReference type="GO" id="GO:0005886">
    <property type="term" value="C:plasma membrane"/>
    <property type="evidence" value="ECO:0007669"/>
    <property type="project" value="UniProtKB-SubCell"/>
</dbReference>
<dbReference type="GO" id="GO:0016887">
    <property type="term" value="F:ATP hydrolysis activity"/>
    <property type="evidence" value="ECO:0007669"/>
    <property type="project" value="InterPro"/>
</dbReference>
<dbReference type="Pfam" id="PF03412">
    <property type="entry name" value="Peptidase_C39"/>
    <property type="match status" value="1"/>
</dbReference>
<dbReference type="SUPFAM" id="SSF52540">
    <property type="entry name" value="P-loop containing nucleoside triphosphate hydrolases"/>
    <property type="match status" value="1"/>
</dbReference>
<dbReference type="Gene3D" id="1.20.1560.10">
    <property type="entry name" value="ABC transporter type 1, transmembrane domain"/>
    <property type="match status" value="1"/>
</dbReference>
<comment type="subcellular location">
    <subcellularLocation>
        <location evidence="1">Cell membrane</location>
        <topology evidence="1">Multi-pass membrane protein</topology>
    </subcellularLocation>
</comment>
<dbReference type="FunFam" id="3.40.50.300:FF:000218">
    <property type="entry name" value="Multidrug ABC transporter ATP-binding protein"/>
    <property type="match status" value="1"/>
</dbReference>
<feature type="transmembrane region" description="Helical" evidence="13">
    <location>
        <begin position="311"/>
        <end position="331"/>
    </location>
</feature>
<evidence type="ECO:0000256" key="1">
    <source>
        <dbReference type="ARBA" id="ARBA00004651"/>
    </source>
</evidence>
<dbReference type="InterPro" id="IPR005074">
    <property type="entry name" value="Peptidase_C39"/>
</dbReference>
<evidence type="ECO:0000256" key="2">
    <source>
        <dbReference type="ARBA" id="ARBA00022448"/>
    </source>
</evidence>
<keyword evidence="5 13" id="KW-0812">Transmembrane</keyword>
<keyword evidence="15" id="KW-1185">Reference proteome</keyword>
<dbReference type="CDD" id="cd18570">
    <property type="entry name" value="ABC_6TM_PCAT1_LagD_like"/>
    <property type="match status" value="1"/>
</dbReference>
<dbReference type="InterPro" id="IPR005897">
    <property type="entry name" value="Pept_C39_ABC_bacteriocin"/>
</dbReference>
<evidence type="ECO:0000256" key="10">
    <source>
        <dbReference type="ARBA" id="ARBA00022989"/>
    </source>
</evidence>
<protein>
    <submittedName>
        <fullName evidence="14">Peptidase domain-containing ABC transporter</fullName>
    </submittedName>
</protein>
<feature type="transmembrane region" description="Helical" evidence="13">
    <location>
        <begin position="459"/>
        <end position="478"/>
    </location>
</feature>
<keyword evidence="7" id="KW-0378">Hydrolase</keyword>
<feature type="region of interest" description="Disordered" evidence="12">
    <location>
        <begin position="772"/>
        <end position="805"/>
    </location>
</feature>
<dbReference type="GO" id="GO:0043214">
    <property type="term" value="F:ABC-type bacteriocin transporter activity"/>
    <property type="evidence" value="ECO:0007669"/>
    <property type="project" value="InterPro"/>
</dbReference>
<reference evidence="14 15" key="1">
    <citation type="submission" date="2020-12" db="EMBL/GenBank/DDBJ databases">
        <title>HMF7856_wgs.fasta genome submission.</title>
        <authorList>
            <person name="Kang H."/>
            <person name="Kim H."/>
            <person name="Joh K."/>
        </authorList>
    </citation>
    <scope>NUCLEOTIDE SEQUENCE [LARGE SCALE GENOMIC DNA]</scope>
    <source>
        <strain evidence="14 15">HMF7856</strain>
    </source>
</reference>
<dbReference type="RefSeq" id="WP_157522044.1">
    <property type="nucleotide sequence ID" value="NZ_CP066775.1"/>
</dbReference>
<dbReference type="InterPro" id="IPR039421">
    <property type="entry name" value="Type_1_exporter"/>
</dbReference>
<evidence type="ECO:0000256" key="4">
    <source>
        <dbReference type="ARBA" id="ARBA00022670"/>
    </source>
</evidence>
<dbReference type="PANTHER" id="PTHR43394">
    <property type="entry name" value="ATP-DEPENDENT PERMEASE MDL1, MITOCHONDRIAL"/>
    <property type="match status" value="1"/>
</dbReference>
<dbReference type="InterPro" id="IPR003593">
    <property type="entry name" value="AAA+_ATPase"/>
</dbReference>
<name>A0A6I4HTY7_9SPHI</name>
<feature type="compositionally biased region" description="Basic and acidic residues" evidence="12">
    <location>
        <begin position="794"/>
        <end position="805"/>
    </location>
</feature>
<keyword evidence="4" id="KW-0645">Protease</keyword>
<evidence type="ECO:0000256" key="12">
    <source>
        <dbReference type="SAM" id="MobiDB-lite"/>
    </source>
</evidence>
<sequence>MANFDSFWNKVTALYEKVSTGITESAYYLKWKNAIANKRRLESIKIQQHDIMDCGAACLASVSSFYNLNVPIARIRQYASTDKKGTNVLGLLEAANKLGFSAKGVKGDVKNLKDVPVPTIAHVILREQLQHYVVIYKYTKDYIEIMDPGDGQMHQMPHEEFAQIWTGVLILIAPSEDFVTGDTKVSVERRFMFLLKPHKSMLLQVLLGAVVYTILGLATSIFLQNIIDHVLPEDNRNLLNLMGLTMVVIIFLQIFINHARTLITLKTGQQIDARLILGYYKHLLRLPQQFFDSMRVGEIISRINDAVKIRLFINEVLVTFAVNIFILIFSFMLMFSYYWKLAIIMLTIVPLFGVIYYFSNKVNRLTQRKLMENAADLQTQLVESVNAIPTIKRFGLESYANFKTETRFIQMLQTIYRSATNSLWIGNGSTLISSSFTVILLWSGSLFVLNKIITPGELLSFYSIIGYFMAPVAGLIGMNKTLQDARIAADRLFEIMDLEQESVENRAEMTPDMVGDIHFKDVHFRYGTRANVFEGLDLEIKKGQITAIVGESGSGKTTLLSLMQNIYPLMSGSIFIGDFDIKYITNESLRKIVSVVPQDVHLFAGNVTENIAVGELEPDMRRVVQICSELQITDFIERLPNGFNTFLGENGTSLSGGQRQRLAIARALYRDPEILILDEATSSLDSESEQHVQNAIALLREKQKTIIIIAHRLSTVMNADKISALHIGKLVEEGTHDELLKKKGYYYNMWQKQFPSEKRIYEMAKEAEQSFEQSHAAVERDSAAVSKKGAKSRVAPDADESRKDVIKKTKDATVKKAAGKVIADKATATKK</sequence>
<dbReference type="PROSITE" id="PS50929">
    <property type="entry name" value="ABC_TM1F"/>
    <property type="match status" value="1"/>
</dbReference>
<keyword evidence="3" id="KW-1003">Cell membrane</keyword>
<dbReference type="CDD" id="cd02418">
    <property type="entry name" value="Peptidase_C39B"/>
    <property type="match status" value="1"/>
</dbReference>
<dbReference type="EMBL" id="CP066775">
    <property type="protein sequence ID" value="QQL50454.1"/>
    <property type="molecule type" value="Genomic_DNA"/>
</dbReference>
<dbReference type="InterPro" id="IPR003439">
    <property type="entry name" value="ABC_transporter-like_ATP-bd"/>
</dbReference>
<dbReference type="SUPFAM" id="SSF90123">
    <property type="entry name" value="ABC transporter transmembrane region"/>
    <property type="match status" value="1"/>
</dbReference>
<evidence type="ECO:0000256" key="9">
    <source>
        <dbReference type="ARBA" id="ARBA00022967"/>
    </source>
</evidence>
<dbReference type="Gene3D" id="3.90.70.10">
    <property type="entry name" value="Cysteine proteinases"/>
    <property type="match status" value="1"/>
</dbReference>
<evidence type="ECO:0000256" key="8">
    <source>
        <dbReference type="ARBA" id="ARBA00022840"/>
    </source>
</evidence>
<keyword evidence="8" id="KW-0067">ATP-binding</keyword>
<dbReference type="Pfam" id="PF00005">
    <property type="entry name" value="ABC_tran"/>
    <property type="match status" value="1"/>
</dbReference>
<feature type="transmembrane region" description="Helical" evidence="13">
    <location>
        <begin position="431"/>
        <end position="453"/>
    </location>
</feature>
<dbReference type="InterPro" id="IPR017871">
    <property type="entry name" value="ABC_transporter-like_CS"/>
</dbReference>
<dbReference type="Gene3D" id="3.40.50.300">
    <property type="entry name" value="P-loop containing nucleotide triphosphate hydrolases"/>
    <property type="match status" value="1"/>
</dbReference>
<dbReference type="GO" id="GO:0008234">
    <property type="term" value="F:cysteine-type peptidase activity"/>
    <property type="evidence" value="ECO:0007669"/>
    <property type="project" value="InterPro"/>
</dbReference>
<dbReference type="SMART" id="SM00382">
    <property type="entry name" value="AAA"/>
    <property type="match status" value="1"/>
</dbReference>
<dbReference type="InterPro" id="IPR011527">
    <property type="entry name" value="ABC1_TM_dom"/>
</dbReference>
<dbReference type="Pfam" id="PF00664">
    <property type="entry name" value="ABC_membrane"/>
    <property type="match status" value="1"/>
</dbReference>
<evidence type="ECO:0000256" key="11">
    <source>
        <dbReference type="ARBA" id="ARBA00023136"/>
    </source>
</evidence>
<evidence type="ECO:0000313" key="14">
    <source>
        <dbReference type="EMBL" id="QQL50454.1"/>
    </source>
</evidence>
<gene>
    <name evidence="14" type="ORF">GO620_003080</name>
</gene>
<feature type="transmembrane region" description="Helical" evidence="13">
    <location>
        <begin position="337"/>
        <end position="359"/>
    </location>
</feature>
<accession>A0A6I4HTY7</accession>
<evidence type="ECO:0000256" key="6">
    <source>
        <dbReference type="ARBA" id="ARBA00022741"/>
    </source>
</evidence>
<dbReference type="GO" id="GO:0005524">
    <property type="term" value="F:ATP binding"/>
    <property type="evidence" value="ECO:0007669"/>
    <property type="project" value="UniProtKB-KW"/>
</dbReference>
<dbReference type="InterPro" id="IPR036640">
    <property type="entry name" value="ABC1_TM_sf"/>
</dbReference>
<organism evidence="14 15">
    <name type="scientific">Mucilaginibacter ginkgonis</name>
    <dbReference type="NCBI Taxonomy" id="2682091"/>
    <lineage>
        <taxon>Bacteria</taxon>
        <taxon>Pseudomonadati</taxon>
        <taxon>Bacteroidota</taxon>
        <taxon>Sphingobacteriia</taxon>
        <taxon>Sphingobacteriales</taxon>
        <taxon>Sphingobacteriaceae</taxon>
        <taxon>Mucilaginibacter</taxon>
    </lineage>
</organism>
<evidence type="ECO:0000256" key="5">
    <source>
        <dbReference type="ARBA" id="ARBA00022692"/>
    </source>
</evidence>
<keyword evidence="11 13" id="KW-0472">Membrane</keyword>
<dbReference type="PROSITE" id="PS00211">
    <property type="entry name" value="ABC_TRANSPORTER_1"/>
    <property type="match status" value="1"/>
</dbReference>
<dbReference type="Proteomes" id="UP000429232">
    <property type="component" value="Chromosome"/>
</dbReference>
<dbReference type="PANTHER" id="PTHR43394:SF1">
    <property type="entry name" value="ATP-BINDING CASSETTE SUB-FAMILY B MEMBER 10, MITOCHONDRIAL"/>
    <property type="match status" value="1"/>
</dbReference>
<keyword evidence="10 13" id="KW-1133">Transmembrane helix</keyword>
<keyword evidence="2" id="KW-0813">Transport</keyword>
<dbReference type="AlphaFoldDB" id="A0A6I4HTY7"/>
<evidence type="ECO:0000256" key="7">
    <source>
        <dbReference type="ARBA" id="ARBA00022801"/>
    </source>
</evidence>
<proteinExistence type="predicted"/>
<evidence type="ECO:0000313" key="15">
    <source>
        <dbReference type="Proteomes" id="UP000429232"/>
    </source>
</evidence>
<dbReference type="InterPro" id="IPR027417">
    <property type="entry name" value="P-loop_NTPase"/>
</dbReference>
<dbReference type="PROSITE" id="PS50893">
    <property type="entry name" value="ABC_TRANSPORTER_2"/>
    <property type="match status" value="1"/>
</dbReference>
<keyword evidence="9" id="KW-1278">Translocase</keyword>
<keyword evidence="6" id="KW-0547">Nucleotide-binding</keyword>
<evidence type="ECO:0000256" key="13">
    <source>
        <dbReference type="SAM" id="Phobius"/>
    </source>
</evidence>
<dbReference type="GO" id="GO:0015421">
    <property type="term" value="F:ABC-type oligopeptide transporter activity"/>
    <property type="evidence" value="ECO:0007669"/>
    <property type="project" value="TreeGrafter"/>
</dbReference>